<dbReference type="SUPFAM" id="SSF51445">
    <property type="entry name" value="(Trans)glycosidases"/>
    <property type="match status" value="1"/>
</dbReference>
<comment type="cofactor">
    <cofactor evidence="1">
        <name>Ca(2+)</name>
        <dbReference type="ChEBI" id="CHEBI:29108"/>
    </cofactor>
</comment>
<dbReference type="InterPro" id="IPR013780">
    <property type="entry name" value="Glyco_hydro_b"/>
</dbReference>
<feature type="binding site" evidence="8">
    <location>
        <position position="211"/>
    </location>
    <ligand>
        <name>Ca(2+)</name>
        <dbReference type="ChEBI" id="CHEBI:29108"/>
        <label>1</label>
    </ligand>
</feature>
<dbReference type="CDD" id="cd11318">
    <property type="entry name" value="AmyAc_bac_fung_AmyA"/>
    <property type="match status" value="1"/>
</dbReference>
<dbReference type="NCBIfam" id="NF006968">
    <property type="entry name" value="PRK09441.1-1"/>
    <property type="match status" value="1"/>
</dbReference>
<feature type="binding site" evidence="8">
    <location>
        <position position="213"/>
    </location>
    <ligand>
        <name>Ca(2+)</name>
        <dbReference type="ChEBI" id="CHEBI:29108"/>
        <label>2</label>
    </ligand>
</feature>
<keyword evidence="8" id="KW-0106">Calcium</keyword>
<evidence type="ECO:0000256" key="1">
    <source>
        <dbReference type="ARBA" id="ARBA00001913"/>
    </source>
</evidence>
<dbReference type="SMART" id="SM00642">
    <property type="entry name" value="Aamy"/>
    <property type="match status" value="1"/>
</dbReference>
<dbReference type="Gene3D" id="3.20.20.80">
    <property type="entry name" value="Glycosidases"/>
    <property type="match status" value="1"/>
</dbReference>
<dbReference type="NCBIfam" id="NF006969">
    <property type="entry name" value="PRK09441.1-2"/>
    <property type="match status" value="1"/>
</dbReference>
<keyword evidence="3 8" id="KW-0479">Metal-binding</keyword>
<dbReference type="Proteomes" id="UP000199671">
    <property type="component" value="Unassembled WGS sequence"/>
</dbReference>
<feature type="binding site" evidence="8">
    <location>
        <position position="413"/>
    </location>
    <ligand>
        <name>Ca(2+)</name>
        <dbReference type="ChEBI" id="CHEBI:29108"/>
        <label>3</label>
    </ligand>
</feature>
<comment type="similarity">
    <text evidence="2">Belongs to the glycosyl hydrolase 13 family.</text>
</comment>
<feature type="binding site" evidence="8">
    <location>
        <position position="205"/>
    </location>
    <ligand>
        <name>Ca(2+)</name>
        <dbReference type="ChEBI" id="CHEBI:29108"/>
        <label>1</label>
    </ligand>
</feature>
<accession>A0A1G9SVB5</accession>
<evidence type="ECO:0000313" key="11">
    <source>
        <dbReference type="Proteomes" id="UP000199671"/>
    </source>
</evidence>
<feature type="binding site" evidence="8">
    <location>
        <position position="115"/>
    </location>
    <ligand>
        <name>Ca(2+)</name>
        <dbReference type="ChEBI" id="CHEBI:29108"/>
        <label>1</label>
    </ligand>
</feature>
<dbReference type="PANTHER" id="PTHR43447">
    <property type="entry name" value="ALPHA-AMYLASE"/>
    <property type="match status" value="1"/>
</dbReference>
<feature type="binding site" evidence="8">
    <location>
        <position position="246"/>
    </location>
    <ligand>
        <name>Ca(2+)</name>
        <dbReference type="ChEBI" id="CHEBI:29108"/>
        <label>1</label>
    </ligand>
</feature>
<dbReference type="EMBL" id="FNHU01000002">
    <property type="protein sequence ID" value="SDM39351.1"/>
    <property type="molecule type" value="Genomic_DNA"/>
</dbReference>
<dbReference type="AlphaFoldDB" id="A0A1G9SVB5"/>
<dbReference type="Pfam" id="PF00128">
    <property type="entry name" value="Alpha-amylase"/>
    <property type="match status" value="1"/>
</dbReference>
<dbReference type="InterPro" id="IPR013776">
    <property type="entry name" value="A-amylase_thermo"/>
</dbReference>
<evidence type="ECO:0000256" key="6">
    <source>
        <dbReference type="ARBA" id="ARBA00023295"/>
    </source>
</evidence>
<evidence type="ECO:0000256" key="4">
    <source>
        <dbReference type="ARBA" id="ARBA00022801"/>
    </source>
</evidence>
<dbReference type="GO" id="GO:0004553">
    <property type="term" value="F:hydrolase activity, hydrolyzing O-glycosyl compounds"/>
    <property type="evidence" value="ECO:0007669"/>
    <property type="project" value="InterPro"/>
</dbReference>
<feature type="domain" description="Glycosyl hydrolase family 13 catalytic" evidence="9">
    <location>
        <begin position="15"/>
        <end position="418"/>
    </location>
</feature>
<name>A0A1G9SVB5_9ACTO</name>
<keyword evidence="6" id="KW-0326">Glycosidase</keyword>
<keyword evidence="4" id="KW-0378">Hydrolase</keyword>
<feature type="active site" description="Nucleophile" evidence="7">
    <location>
        <position position="242"/>
    </location>
</feature>
<dbReference type="InterPro" id="IPR017853">
    <property type="entry name" value="GH"/>
</dbReference>
<evidence type="ECO:0000313" key="10">
    <source>
        <dbReference type="EMBL" id="SDM39351.1"/>
    </source>
</evidence>
<evidence type="ECO:0000256" key="5">
    <source>
        <dbReference type="ARBA" id="ARBA00023277"/>
    </source>
</evidence>
<evidence type="ECO:0000259" key="9">
    <source>
        <dbReference type="SMART" id="SM00642"/>
    </source>
</evidence>
<dbReference type="Gene3D" id="2.60.40.1180">
    <property type="entry name" value="Golgi alpha-mannosidase II"/>
    <property type="match status" value="1"/>
</dbReference>
<proteinExistence type="inferred from homology"/>
<dbReference type="InterPro" id="IPR006047">
    <property type="entry name" value="GH13_cat_dom"/>
</dbReference>
<evidence type="ECO:0000256" key="3">
    <source>
        <dbReference type="ARBA" id="ARBA00022723"/>
    </source>
</evidence>
<protein>
    <submittedName>
        <fullName evidence="10">Alpha-amylase</fullName>
    </submittedName>
</protein>
<dbReference type="GO" id="GO:0005509">
    <property type="term" value="F:calcium ion binding"/>
    <property type="evidence" value="ECO:0007669"/>
    <property type="project" value="InterPro"/>
</dbReference>
<dbReference type="PIRSF" id="PIRSF001021">
    <property type="entry name" value="Alph-amls_thrmst"/>
    <property type="match status" value="1"/>
</dbReference>
<sequence>MSDSTTIGFGGRENPIMLQGFAWDLAADSSHWRFLTDNASLIADAGVTTIWLPPAYKGQAGVNDVGYGVYDTYDLGEFDQKGTIPTKYGTKDEYVTAVAALRAVGMTVLADIVLNHRMGADGAEQVRAIEVDAADRRKPIADPATITAWTRFTFPGRRGTYSDFTWDHTCFLGTDWDEQTRRNGVWLFEGKEWNEDVTDELGNFDYLMGADVDLNNPKVSDELIRWGRWYLETTGVDGVRLDALKHMSREFYRRWLPALREATGREVPAVGEFWSRDAEELCAYLGEEPIMSMFDTPLHYRLYHASFKDRFDLSKIFERTLVEADPDHAVTFVENHDTQPGQSLQSFVEPGFKPAAYALILLRREGTPCVFWGDLFGTPETGDISACIELPLLMRLRRSLAYGPQHDVFNAADLVGFTREGDDSHPGSGLAVVLSTGLAASKRLYVGARHAGERWICAIGGHGAITIGGDGSAEFPVSETGLAVYVPASARPIIDRGMKRLVRVR</sequence>
<evidence type="ECO:0000256" key="7">
    <source>
        <dbReference type="PIRSR" id="PIRSR001021-1"/>
    </source>
</evidence>
<organism evidence="10 11">
    <name type="scientific">Actinomyces ruminicola</name>
    <dbReference type="NCBI Taxonomy" id="332524"/>
    <lineage>
        <taxon>Bacteria</taxon>
        <taxon>Bacillati</taxon>
        <taxon>Actinomycetota</taxon>
        <taxon>Actinomycetes</taxon>
        <taxon>Actinomycetales</taxon>
        <taxon>Actinomycetaceae</taxon>
        <taxon>Actinomyces</taxon>
    </lineage>
</organism>
<evidence type="ECO:0000256" key="8">
    <source>
        <dbReference type="PIRSR" id="PIRSR001021-2"/>
    </source>
</evidence>
<evidence type="ECO:0000256" key="2">
    <source>
        <dbReference type="ARBA" id="ARBA00008061"/>
    </source>
</evidence>
<dbReference type="Gene3D" id="2.40.30.140">
    <property type="match status" value="1"/>
</dbReference>
<dbReference type="GO" id="GO:0005975">
    <property type="term" value="P:carbohydrate metabolic process"/>
    <property type="evidence" value="ECO:0007669"/>
    <property type="project" value="InterPro"/>
</dbReference>
<feature type="active site" description="Proton donor" evidence="7">
    <location>
        <position position="272"/>
    </location>
</feature>
<dbReference type="SUPFAM" id="SSF51011">
    <property type="entry name" value="Glycosyl hydrolase domain"/>
    <property type="match status" value="1"/>
</dbReference>
<keyword evidence="5" id="KW-0119">Carbohydrate metabolism</keyword>
<gene>
    <name evidence="10" type="ORF">SAMN04487766_102108</name>
</gene>
<reference evidence="10 11" key="1">
    <citation type="submission" date="2016-10" db="EMBL/GenBank/DDBJ databases">
        <authorList>
            <person name="de Groot N.N."/>
        </authorList>
    </citation>
    <scope>NUCLEOTIDE SEQUENCE [LARGE SCALE GENOMIC DNA]</scope>
    <source>
        <strain evidence="10 11">KPR-7B</strain>
    </source>
</reference>